<reference evidence="2 3" key="1">
    <citation type="submission" date="2016-10" db="EMBL/GenBank/DDBJ databases">
        <authorList>
            <person name="de Groot N.N."/>
        </authorList>
    </citation>
    <scope>NUCLEOTIDE SEQUENCE [LARGE SCALE GENOMIC DNA]</scope>
    <source>
        <strain evidence="2 3">DSM 7343</strain>
    </source>
</reference>
<evidence type="ECO:0000256" key="1">
    <source>
        <dbReference type="SAM" id="MobiDB-lite"/>
    </source>
</evidence>
<feature type="region of interest" description="Disordered" evidence="1">
    <location>
        <begin position="34"/>
        <end position="56"/>
    </location>
</feature>
<accession>A0A1H3Y6M2</accession>
<evidence type="ECO:0000313" key="3">
    <source>
        <dbReference type="Proteomes" id="UP000199409"/>
    </source>
</evidence>
<dbReference type="Proteomes" id="UP000199409">
    <property type="component" value="Unassembled WGS sequence"/>
</dbReference>
<protein>
    <submittedName>
        <fullName evidence="2">Uncharacterized protein</fullName>
    </submittedName>
</protein>
<dbReference type="AlphaFoldDB" id="A0A1H3Y6M2"/>
<organism evidence="2 3">
    <name type="scientific">Desulfuromusa kysingii</name>
    <dbReference type="NCBI Taxonomy" id="37625"/>
    <lineage>
        <taxon>Bacteria</taxon>
        <taxon>Pseudomonadati</taxon>
        <taxon>Thermodesulfobacteriota</taxon>
        <taxon>Desulfuromonadia</taxon>
        <taxon>Desulfuromonadales</taxon>
        <taxon>Geopsychrobacteraceae</taxon>
        <taxon>Desulfuromusa</taxon>
    </lineage>
</organism>
<dbReference type="EMBL" id="FNQN01000003">
    <property type="protein sequence ID" value="SEA07266.1"/>
    <property type="molecule type" value="Genomic_DNA"/>
</dbReference>
<gene>
    <name evidence="2" type="ORF">SAMN05660420_01115</name>
</gene>
<dbReference type="STRING" id="37625.SAMN05660420_01115"/>
<dbReference type="RefSeq" id="WP_092345586.1">
    <property type="nucleotide sequence ID" value="NZ_FNQN01000003.1"/>
</dbReference>
<evidence type="ECO:0000313" key="2">
    <source>
        <dbReference type="EMBL" id="SEA07266.1"/>
    </source>
</evidence>
<name>A0A1H3Y6M2_9BACT</name>
<keyword evidence="3" id="KW-1185">Reference proteome</keyword>
<sequence length="132" mass="14659">MFCFIVLLLVVGAGFYFYQKLMTIEREIRAEQKAEGGHTAVAQAPEKPVEDFPDMADLDQQDSSAKIMSGQDSVEEAIISAVAKSPGLIQTELYAQFVDADKKQLQKMIKKMADSGTLRREKQGSSYTLYLA</sequence>
<dbReference type="OrthoDB" id="5406095at2"/>
<proteinExistence type="predicted"/>